<dbReference type="InterPro" id="IPR049078">
    <property type="entry name" value="T7SS_EccA1-like_N"/>
</dbReference>
<keyword evidence="5" id="KW-0067">ATP-binding</keyword>
<comment type="similarity">
    <text evidence="2">Belongs to the CbxX/CfxQ family.</text>
</comment>
<dbReference type="CDD" id="cd00009">
    <property type="entry name" value="AAA"/>
    <property type="match status" value="1"/>
</dbReference>
<dbReference type="GO" id="GO:0005524">
    <property type="term" value="F:ATP binding"/>
    <property type="evidence" value="ECO:0007669"/>
    <property type="project" value="UniProtKB-KW"/>
</dbReference>
<dbReference type="GO" id="GO:0005737">
    <property type="term" value="C:cytoplasm"/>
    <property type="evidence" value="ECO:0007669"/>
    <property type="project" value="UniProtKB-SubCell"/>
</dbReference>
<gene>
    <name evidence="7" type="primary">eccA</name>
    <name evidence="7" type="ORF">H7K38_00545</name>
</gene>
<dbReference type="EMBL" id="JACKVH010000003">
    <property type="protein sequence ID" value="MCV7377147.1"/>
    <property type="molecule type" value="Genomic_DNA"/>
</dbReference>
<reference evidence="7" key="2">
    <citation type="journal article" date="2022" name="BMC Genomics">
        <title>Comparative genome analysis of mycobacteria focusing on tRNA and non-coding RNA.</title>
        <authorList>
            <person name="Behra P.R.K."/>
            <person name="Pettersson B.M.F."/>
            <person name="Ramesh M."/>
            <person name="Das S."/>
            <person name="Dasgupta S."/>
            <person name="Kirsebom L.A."/>
        </authorList>
    </citation>
    <scope>NUCLEOTIDE SEQUENCE</scope>
    <source>
        <strain evidence="7">CCUG 55640</strain>
    </source>
</reference>
<dbReference type="FunFam" id="3.40.50.300:FF:000216">
    <property type="entry name" value="Type VII secretion ATPase EccA"/>
    <property type="match status" value="1"/>
</dbReference>
<evidence type="ECO:0000256" key="2">
    <source>
        <dbReference type="ARBA" id="ARBA00010378"/>
    </source>
</evidence>
<dbReference type="SMART" id="SM00382">
    <property type="entry name" value="AAA"/>
    <property type="match status" value="1"/>
</dbReference>
<evidence type="ECO:0000256" key="4">
    <source>
        <dbReference type="ARBA" id="ARBA00022741"/>
    </source>
</evidence>
<dbReference type="Pfam" id="PF17866">
    <property type="entry name" value="AAA_lid_6"/>
    <property type="match status" value="1"/>
</dbReference>
<evidence type="ECO:0000256" key="1">
    <source>
        <dbReference type="ARBA" id="ARBA00004496"/>
    </source>
</evidence>
<dbReference type="RefSeq" id="WP_142276602.1">
    <property type="nucleotide sequence ID" value="NZ_JACKVH010000003.1"/>
</dbReference>
<evidence type="ECO:0000256" key="3">
    <source>
        <dbReference type="ARBA" id="ARBA00022490"/>
    </source>
</evidence>
<dbReference type="AlphaFoldDB" id="A0AA41XK49"/>
<reference evidence="7" key="1">
    <citation type="submission" date="2020-07" db="EMBL/GenBank/DDBJ databases">
        <authorList>
            <person name="Pettersson B.M.F."/>
            <person name="Behra P.R.K."/>
            <person name="Ramesh M."/>
            <person name="Das S."/>
            <person name="Dasgupta S."/>
            <person name="Kirsebom L.A."/>
        </authorList>
    </citation>
    <scope>NUCLEOTIDE SEQUENCE</scope>
    <source>
        <strain evidence="7">CCUG 55640</strain>
    </source>
</reference>
<dbReference type="PANTHER" id="PTHR43392">
    <property type="entry name" value="AAA-TYPE ATPASE FAMILY PROTEIN / ANKYRIN REPEAT FAMILY PROTEIN"/>
    <property type="match status" value="1"/>
</dbReference>
<keyword evidence="4" id="KW-0547">Nucleotide-binding</keyword>
<protein>
    <submittedName>
        <fullName evidence="7">Type VII secretion AAA-ATPase EccA</fullName>
    </submittedName>
</protein>
<dbReference type="InterPro" id="IPR003593">
    <property type="entry name" value="AAA+_ATPase"/>
</dbReference>
<proteinExistence type="inferred from homology"/>
<dbReference type="InterPro" id="IPR023835">
    <property type="entry name" value="T7SS_EccA"/>
</dbReference>
<dbReference type="InterPro" id="IPR041627">
    <property type="entry name" value="AAA_lid_6"/>
</dbReference>
<dbReference type="InterPro" id="IPR050773">
    <property type="entry name" value="CbxX/CfxQ_RuBisCO_ESX"/>
</dbReference>
<sequence length="616" mass="67426">MVQTMGDLLTARRHFDRAMAIRDRQGRAAALPEFVAATEADPSMADAWLGRVACGDSDLASLKRLNHHREWLHRETTRIGRSLAAELQLGPYIGITVTDASQVGLALSSALTIAGEYAEADKLLANRELLDSWGNYQWHQLARAFLMYATQRWPDVLLTAAEELPPQAIIMSAVTASICALAAHAAAHLGQGRVALDWLDRVDVTGQTASSSRFGAEVLTASIGPADIPLLAADLAYVRGMVHRQLHEEDRAQIWLSKATINGVLIDAAKAALADPNLQLVVTDEQTIATRTDKWDASSAKSRDELEDADAAERRAELLAEGRHLLAKQVGLAAVKDAVSALEDQLEVRMMRLEHGLPVEGQTNHMLLVGPPGTGKTTTAEALGKIYAGMGIVRHPEIREVRRSDFCGHYIGESGPKTNELIEKSLGRIIFMDEFYSLIERHQDGTPDMIGMEAVNQLLVALEVHRFDFCFIGAGYEDQVDEFLTVNPGLAGRFNRKLRFESYSPAEIVEIGHRYATPRASLLDDGAREAFLGAATTIRNYTTPGGQHGIDAMQNGRFARNVIERAEGFRDTRVIAQKRSGQPVTVEDLQIITAADIESAVRSVCSDNRDMAAIVW</sequence>
<dbReference type="InterPro" id="IPR011990">
    <property type="entry name" value="TPR-like_helical_dom_sf"/>
</dbReference>
<dbReference type="PANTHER" id="PTHR43392:SF2">
    <property type="entry name" value="AAA-TYPE ATPASE FAMILY PROTEIN _ ANKYRIN REPEAT FAMILY PROTEIN"/>
    <property type="match status" value="1"/>
</dbReference>
<keyword evidence="3" id="KW-0963">Cytoplasm</keyword>
<evidence type="ECO:0000256" key="5">
    <source>
        <dbReference type="ARBA" id="ARBA00022840"/>
    </source>
</evidence>
<dbReference type="Proteomes" id="UP001141650">
    <property type="component" value="Unassembled WGS sequence"/>
</dbReference>
<dbReference type="InterPro" id="IPR027417">
    <property type="entry name" value="P-loop_NTPase"/>
</dbReference>
<evidence type="ECO:0000259" key="6">
    <source>
        <dbReference type="SMART" id="SM00382"/>
    </source>
</evidence>
<organism evidence="7 8">
    <name type="scientific">Mycobacterium alsense</name>
    <dbReference type="NCBI Taxonomy" id="324058"/>
    <lineage>
        <taxon>Bacteria</taxon>
        <taxon>Bacillati</taxon>
        <taxon>Actinomycetota</taxon>
        <taxon>Actinomycetes</taxon>
        <taxon>Mycobacteriales</taxon>
        <taxon>Mycobacteriaceae</taxon>
        <taxon>Mycobacterium</taxon>
    </lineage>
</organism>
<dbReference type="PRINTS" id="PR00819">
    <property type="entry name" value="CBXCFQXSUPER"/>
</dbReference>
<dbReference type="InterPro" id="IPR000641">
    <property type="entry name" value="CbxX/CfxQ"/>
</dbReference>
<dbReference type="Gene3D" id="3.40.50.300">
    <property type="entry name" value="P-loop containing nucleotide triphosphate hydrolases"/>
    <property type="match status" value="1"/>
</dbReference>
<dbReference type="SUPFAM" id="SSF52540">
    <property type="entry name" value="P-loop containing nucleoside triphosphate hydrolases"/>
    <property type="match status" value="1"/>
</dbReference>
<evidence type="ECO:0000313" key="7">
    <source>
        <dbReference type="EMBL" id="MCV7377147.1"/>
    </source>
</evidence>
<dbReference type="Gene3D" id="1.10.8.60">
    <property type="match status" value="1"/>
</dbReference>
<dbReference type="Pfam" id="PF21545">
    <property type="entry name" value="T7SS_EccA1_N"/>
    <property type="match status" value="1"/>
</dbReference>
<comment type="caution">
    <text evidence="7">The sequence shown here is derived from an EMBL/GenBank/DDBJ whole genome shotgun (WGS) entry which is preliminary data.</text>
</comment>
<dbReference type="NCBIfam" id="TIGR03922">
    <property type="entry name" value="T7SS_EccA"/>
    <property type="match status" value="1"/>
</dbReference>
<dbReference type="GO" id="GO:0016887">
    <property type="term" value="F:ATP hydrolysis activity"/>
    <property type="evidence" value="ECO:0007669"/>
    <property type="project" value="InterPro"/>
</dbReference>
<name>A0AA41XK49_9MYCO</name>
<dbReference type="Gene3D" id="1.25.40.10">
    <property type="entry name" value="Tetratricopeptide repeat domain"/>
    <property type="match status" value="1"/>
</dbReference>
<accession>A0AA41XK49</accession>
<comment type="subcellular location">
    <subcellularLocation>
        <location evidence="1">Cytoplasm</location>
    </subcellularLocation>
</comment>
<evidence type="ECO:0000313" key="8">
    <source>
        <dbReference type="Proteomes" id="UP001141650"/>
    </source>
</evidence>
<dbReference type="InterPro" id="IPR003959">
    <property type="entry name" value="ATPase_AAA_core"/>
</dbReference>
<feature type="domain" description="AAA+ ATPase" evidence="6">
    <location>
        <begin position="362"/>
        <end position="504"/>
    </location>
</feature>
<dbReference type="Pfam" id="PF00004">
    <property type="entry name" value="AAA"/>
    <property type="match status" value="1"/>
</dbReference>